<dbReference type="FunFam" id="1.20.81.30:FF:000001">
    <property type="entry name" value="Type II secretion system protein F"/>
    <property type="match status" value="2"/>
</dbReference>
<evidence type="ECO:0000256" key="7">
    <source>
        <dbReference type="ARBA" id="ARBA00022692"/>
    </source>
</evidence>
<feature type="domain" description="Type II secretion system protein GspF" evidence="16">
    <location>
        <begin position="291"/>
        <end position="412"/>
    </location>
</feature>
<evidence type="ECO:0000256" key="4">
    <source>
        <dbReference type="ARBA" id="ARBA00022448"/>
    </source>
</evidence>
<feature type="transmembrane region" description="Helical" evidence="15">
    <location>
        <begin position="393"/>
        <end position="414"/>
    </location>
</feature>
<comment type="subcellular location">
    <subcellularLocation>
        <location evidence="2 14">Cell inner membrane</location>
        <topology evidence="2 14">Multi-pass membrane protein</topology>
    </subcellularLocation>
</comment>
<dbReference type="InterPro" id="IPR018076">
    <property type="entry name" value="T2SS_GspF_dom"/>
</dbReference>
<evidence type="ECO:0000256" key="6">
    <source>
        <dbReference type="ARBA" id="ARBA00022519"/>
    </source>
</evidence>
<dbReference type="Gene3D" id="1.20.81.30">
    <property type="entry name" value="Type II secretion system (T2SS), domain F"/>
    <property type="match status" value="2"/>
</dbReference>
<dbReference type="GO" id="GO:0015627">
    <property type="term" value="C:type II protein secretion system complex"/>
    <property type="evidence" value="ECO:0007669"/>
    <property type="project" value="InterPro"/>
</dbReference>
<evidence type="ECO:0000256" key="11">
    <source>
        <dbReference type="ARBA" id="ARBA00022989"/>
    </source>
</evidence>
<dbReference type="AlphaFoldDB" id="A0A368EEE4"/>
<evidence type="ECO:0000256" key="14">
    <source>
        <dbReference type="RuleBase" id="RU003923"/>
    </source>
</evidence>
<accession>A0A368EEE4</accession>
<organism evidence="17 18">
    <name type="scientific">PS1 clade bacterium</name>
    <dbReference type="NCBI Taxonomy" id="2175152"/>
    <lineage>
        <taxon>Bacteria</taxon>
        <taxon>Pseudomonadati</taxon>
        <taxon>Pseudomonadota</taxon>
        <taxon>Alphaproteobacteria</taxon>
        <taxon>PS1 clade</taxon>
    </lineage>
</organism>
<dbReference type="NCBIfam" id="TIGR02120">
    <property type="entry name" value="GspF"/>
    <property type="match status" value="1"/>
</dbReference>
<dbReference type="Proteomes" id="UP000252289">
    <property type="component" value="Unassembled WGS sequence"/>
</dbReference>
<protein>
    <recommendedName>
        <fullName evidence="13">General secretion pathway protein F</fullName>
    </recommendedName>
</protein>
<reference evidence="17 18" key="1">
    <citation type="journal article" date="2018" name="Microbiome">
        <title>Fine metagenomic profile of the Mediterranean stratified and mixed water columns revealed by assembly and recruitment.</title>
        <authorList>
            <person name="Haro-Moreno J.M."/>
            <person name="Lopez-Perez M."/>
            <person name="De La Torre J.R."/>
            <person name="Picazo A."/>
            <person name="Camacho A."/>
            <person name="Rodriguez-Valera F."/>
        </authorList>
    </citation>
    <scope>NUCLEOTIDE SEQUENCE [LARGE SCALE GENOMIC DNA]</scope>
    <source>
        <strain evidence="17">MED-G50</strain>
    </source>
</reference>
<evidence type="ECO:0000256" key="10">
    <source>
        <dbReference type="ARBA" id="ARBA00022927"/>
    </source>
</evidence>
<evidence type="ECO:0000256" key="8">
    <source>
        <dbReference type="ARBA" id="ARBA00022723"/>
    </source>
</evidence>
<name>A0A368EEE4_9PROT</name>
<dbReference type="InterPro" id="IPR011850">
    <property type="entry name" value="T2SS_GspF"/>
</dbReference>
<dbReference type="GO" id="GO:0015628">
    <property type="term" value="P:protein secretion by the type II secretion system"/>
    <property type="evidence" value="ECO:0007669"/>
    <property type="project" value="InterPro"/>
</dbReference>
<dbReference type="PANTHER" id="PTHR30012">
    <property type="entry name" value="GENERAL SECRETION PATHWAY PROTEIN"/>
    <property type="match status" value="1"/>
</dbReference>
<dbReference type="GO" id="GO:0046872">
    <property type="term" value="F:metal ion binding"/>
    <property type="evidence" value="ECO:0007669"/>
    <property type="project" value="UniProtKB-KW"/>
</dbReference>
<evidence type="ECO:0000256" key="12">
    <source>
        <dbReference type="ARBA" id="ARBA00023136"/>
    </source>
</evidence>
<evidence type="ECO:0000256" key="1">
    <source>
        <dbReference type="ARBA" id="ARBA00002684"/>
    </source>
</evidence>
<dbReference type="Pfam" id="PF00482">
    <property type="entry name" value="T2SSF"/>
    <property type="match status" value="2"/>
</dbReference>
<keyword evidence="4 14" id="KW-0813">Transport</keyword>
<evidence type="ECO:0000259" key="16">
    <source>
        <dbReference type="Pfam" id="PF00482"/>
    </source>
</evidence>
<comment type="caution">
    <text evidence="17">The sequence shown here is derived from an EMBL/GenBank/DDBJ whole genome shotgun (WGS) entry which is preliminary data.</text>
</comment>
<evidence type="ECO:0000256" key="2">
    <source>
        <dbReference type="ARBA" id="ARBA00004429"/>
    </source>
</evidence>
<keyword evidence="12 15" id="KW-0472">Membrane</keyword>
<keyword evidence="5" id="KW-1003">Cell membrane</keyword>
<evidence type="ECO:0000256" key="3">
    <source>
        <dbReference type="ARBA" id="ARBA00005745"/>
    </source>
</evidence>
<dbReference type="EMBL" id="QOQK01000046">
    <property type="protein sequence ID" value="RCL82490.1"/>
    <property type="molecule type" value="Genomic_DNA"/>
</dbReference>
<dbReference type="PRINTS" id="PR00812">
    <property type="entry name" value="BCTERIALGSPF"/>
</dbReference>
<feature type="domain" description="Type II secretion system protein GspF" evidence="16">
    <location>
        <begin position="88"/>
        <end position="210"/>
    </location>
</feature>
<sequence length="422" mass="45480">MPAYQYEALDAQGKKKKGVIAADSLRDAKKRLQSKTLFPVSLTEGGRTKASDASVTTSTISRLSLLPSLRALLTRREKISSRDLAMVTRQMATMIGAGLPVDETLQAIAAQSEKPLIRDVLTNIRSRVVEGEKLSEAMKVEAASFDDLYRAMIAAGEASGDLGGILARISEYCDKSEDVKSKVQAALVYPAALSVIASGVLVLLMTFVVPKIAVQFESFNAELPALTRFVIGLSDILTRFGPAFLLIFIAAAIGYSAALRRQPLRLKVHGFWLRLPLVGRLLRVVASARLARTLGTLVEGGSPVPEAILAARETQSNQVVRDAVDGIYKDVREGGALASAFRKSGIFAPLLVYMVAMGEKSGSLPHMLTKTADYLESEFDGVTRTLMNLLEPAIVVIMGLMVGVIVMSIMLPIMRLNSLVLS</sequence>
<keyword evidence="7 14" id="KW-0812">Transmembrane</keyword>
<keyword evidence="11 15" id="KW-1133">Transmembrane helix</keyword>
<comment type="function">
    <text evidence="1">Component of the type II secretion system inner membrane complex required for the energy-dependent secretion of extracellular factors such as proteases and toxins from the periplasm.</text>
</comment>
<dbReference type="PANTHER" id="PTHR30012:SF0">
    <property type="entry name" value="TYPE II SECRETION SYSTEM PROTEIN F-RELATED"/>
    <property type="match status" value="1"/>
</dbReference>
<dbReference type="InterPro" id="IPR001992">
    <property type="entry name" value="T2SS_GspF/T4SS_PilC_CS"/>
</dbReference>
<keyword evidence="10" id="KW-0653">Protein transport</keyword>
<dbReference type="PROSITE" id="PS00874">
    <property type="entry name" value="T2SP_F"/>
    <property type="match status" value="1"/>
</dbReference>
<feature type="transmembrane region" description="Helical" evidence="15">
    <location>
        <begin position="186"/>
        <end position="209"/>
    </location>
</feature>
<evidence type="ECO:0000256" key="13">
    <source>
        <dbReference type="ARBA" id="ARBA00030750"/>
    </source>
</evidence>
<dbReference type="InterPro" id="IPR003004">
    <property type="entry name" value="GspF/PilC"/>
</dbReference>
<keyword evidence="8" id="KW-0479">Metal-binding</keyword>
<evidence type="ECO:0000256" key="5">
    <source>
        <dbReference type="ARBA" id="ARBA00022475"/>
    </source>
</evidence>
<keyword evidence="9" id="KW-0106">Calcium</keyword>
<evidence type="ECO:0000313" key="18">
    <source>
        <dbReference type="Proteomes" id="UP000252289"/>
    </source>
</evidence>
<proteinExistence type="inferred from homology"/>
<dbReference type="InterPro" id="IPR042094">
    <property type="entry name" value="T2SS_GspF_sf"/>
</dbReference>
<comment type="similarity">
    <text evidence="3 14">Belongs to the GSP F family.</text>
</comment>
<evidence type="ECO:0000256" key="9">
    <source>
        <dbReference type="ARBA" id="ARBA00022837"/>
    </source>
</evidence>
<evidence type="ECO:0000256" key="15">
    <source>
        <dbReference type="SAM" id="Phobius"/>
    </source>
</evidence>
<keyword evidence="6" id="KW-0997">Cell inner membrane</keyword>
<gene>
    <name evidence="17" type="primary">gspF</name>
    <name evidence="17" type="ORF">DBW64_06505</name>
</gene>
<dbReference type="GO" id="GO:0005886">
    <property type="term" value="C:plasma membrane"/>
    <property type="evidence" value="ECO:0007669"/>
    <property type="project" value="UniProtKB-SubCell"/>
</dbReference>
<evidence type="ECO:0000313" key="17">
    <source>
        <dbReference type="EMBL" id="RCL82490.1"/>
    </source>
</evidence>
<feature type="transmembrane region" description="Helical" evidence="15">
    <location>
        <begin position="236"/>
        <end position="258"/>
    </location>
</feature>